<dbReference type="OMA" id="IRCESNC"/>
<reference evidence="9" key="1">
    <citation type="submission" date="2011-08" db="EMBL/GenBank/DDBJ databases">
        <authorList>
            <person name="Rombauts S."/>
        </authorList>
    </citation>
    <scope>NUCLEOTIDE SEQUENCE</scope>
    <source>
        <strain evidence="9">London</strain>
    </source>
</reference>
<sequence>MANRVGPRGLTFLGAEKNIREGKRDKFAESEIGLWVEAVLEDCIPPKPFEELFKDGVLFCRVMNIIRPGSISKIQKPFTKDAHMANLNAFLDACRSFGVPDDQLFAPEDLWEAKNIPKVVLTMLSIGKKLYDSGWEGPNLGPKPTGEIKDWPEQVLRASEALIPAQYGTNKFANQKGVRIGGVRDITPKVTDKTNKENMKEWSEQQLRASESIIPAQYGTNKFATQKGLRIGASRDIMPKVSDTSNRENWRQWSDEQLRASEAIVPLQYGTNKLASQKGIRFGGARDILPNVQYKTADKSEE</sequence>
<dbReference type="InterPro" id="IPR036872">
    <property type="entry name" value="CH_dom_sf"/>
</dbReference>
<evidence type="ECO:0000313" key="8">
    <source>
        <dbReference type="EnsemblMetazoa" id="tetur41g00580.1"/>
    </source>
</evidence>
<organism evidence="8 9">
    <name type="scientific">Tetranychus urticae</name>
    <name type="common">Two-spotted spider mite</name>
    <dbReference type="NCBI Taxonomy" id="32264"/>
    <lineage>
        <taxon>Eukaryota</taxon>
        <taxon>Metazoa</taxon>
        <taxon>Ecdysozoa</taxon>
        <taxon>Arthropoda</taxon>
        <taxon>Chelicerata</taxon>
        <taxon>Arachnida</taxon>
        <taxon>Acari</taxon>
        <taxon>Acariformes</taxon>
        <taxon>Trombidiformes</taxon>
        <taxon>Prostigmata</taxon>
        <taxon>Eleutherengona</taxon>
        <taxon>Raphignathae</taxon>
        <taxon>Tetranychoidea</taxon>
        <taxon>Tetranychidae</taxon>
        <taxon>Tetranychus</taxon>
    </lineage>
</organism>
<keyword evidence="3 6" id="KW-0112">Calmodulin-binding</keyword>
<dbReference type="InterPro" id="IPR050606">
    <property type="entry name" value="Calponin-like"/>
</dbReference>
<dbReference type="GO" id="GO:0051015">
    <property type="term" value="F:actin filament binding"/>
    <property type="evidence" value="ECO:0007669"/>
    <property type="project" value="TreeGrafter"/>
</dbReference>
<dbReference type="AlphaFoldDB" id="T1L4Y7"/>
<accession>T1L4Y7</accession>
<evidence type="ECO:0000256" key="5">
    <source>
        <dbReference type="ARBA" id="ARBA00025109"/>
    </source>
</evidence>
<dbReference type="Proteomes" id="UP000015104">
    <property type="component" value="Unassembled WGS sequence"/>
</dbReference>
<dbReference type="PANTHER" id="PTHR47385:SF14">
    <property type="entry name" value="TRANSGELIN"/>
    <property type="match status" value="1"/>
</dbReference>
<dbReference type="HOGENOM" id="CLU_055232_0_2_1"/>
<dbReference type="PROSITE" id="PS50021">
    <property type="entry name" value="CH"/>
    <property type="match status" value="1"/>
</dbReference>
<dbReference type="SUPFAM" id="SSF47576">
    <property type="entry name" value="Calponin-homology domain, CH-domain"/>
    <property type="match status" value="1"/>
</dbReference>
<dbReference type="eggNOG" id="KOG2046">
    <property type="taxonomic scope" value="Eukaryota"/>
</dbReference>
<reference evidence="8" key="2">
    <citation type="submission" date="2015-06" db="UniProtKB">
        <authorList>
            <consortium name="EnsemblMetazoa"/>
        </authorList>
    </citation>
    <scope>IDENTIFICATION</scope>
</reference>
<dbReference type="EnsemblMetazoa" id="tetur41g00580.1">
    <property type="protein sequence ID" value="tetur41g00580.1"/>
    <property type="gene ID" value="tetur41g00580"/>
</dbReference>
<dbReference type="PROSITE" id="PS51122">
    <property type="entry name" value="CALPONIN_2"/>
    <property type="match status" value="3"/>
</dbReference>
<dbReference type="InterPro" id="IPR001715">
    <property type="entry name" value="CH_dom"/>
</dbReference>
<evidence type="ECO:0000256" key="2">
    <source>
        <dbReference type="ARBA" id="ARBA00022737"/>
    </source>
</evidence>
<protein>
    <recommendedName>
        <fullName evidence="6">Calponin</fullName>
    </recommendedName>
</protein>
<comment type="function">
    <text evidence="5 6">Thin filament-associated protein that is implicated in the regulation and modulation of smooth muscle contraction. It is capable of binding to actin, calmodulin and tropomyosin. The interaction of calponin with actin inhibits the actomyosin Mg-ATPase activity.</text>
</comment>
<dbReference type="Pfam" id="PF00307">
    <property type="entry name" value="CH"/>
    <property type="match status" value="1"/>
</dbReference>
<keyword evidence="2" id="KW-0677">Repeat</keyword>
<dbReference type="PRINTS" id="PR00889">
    <property type="entry name" value="CALPONIN"/>
</dbReference>
<dbReference type="GO" id="GO:0007015">
    <property type="term" value="P:actin filament organization"/>
    <property type="evidence" value="ECO:0007669"/>
    <property type="project" value="TreeGrafter"/>
</dbReference>
<evidence type="ECO:0000256" key="6">
    <source>
        <dbReference type="RuleBase" id="RU361224"/>
    </source>
</evidence>
<dbReference type="GO" id="GO:0005516">
    <property type="term" value="F:calmodulin binding"/>
    <property type="evidence" value="ECO:0007669"/>
    <property type="project" value="UniProtKB-KW"/>
</dbReference>
<dbReference type="OrthoDB" id="21595at2759"/>
<keyword evidence="4 6" id="KW-0009">Actin-binding</keyword>
<evidence type="ECO:0000313" key="9">
    <source>
        <dbReference type="Proteomes" id="UP000015104"/>
    </source>
</evidence>
<keyword evidence="9" id="KW-1185">Reference proteome</keyword>
<dbReference type="InterPro" id="IPR003096">
    <property type="entry name" value="SM22_calponin"/>
</dbReference>
<dbReference type="Pfam" id="PF00402">
    <property type="entry name" value="Calponin"/>
    <property type="match status" value="3"/>
</dbReference>
<gene>
    <name evidence="8" type="primary">107370304</name>
</gene>
<dbReference type="STRING" id="32264.T1L4Y7"/>
<feature type="domain" description="Calponin-homology (CH)" evidence="7">
    <location>
        <begin position="26"/>
        <end position="132"/>
    </location>
</feature>
<evidence type="ECO:0000256" key="3">
    <source>
        <dbReference type="ARBA" id="ARBA00022860"/>
    </source>
</evidence>
<dbReference type="SMART" id="SM00033">
    <property type="entry name" value="CH"/>
    <property type="match status" value="1"/>
</dbReference>
<dbReference type="GO" id="GO:0031032">
    <property type="term" value="P:actomyosin structure organization"/>
    <property type="evidence" value="ECO:0007669"/>
    <property type="project" value="InterPro"/>
</dbReference>
<evidence type="ECO:0000256" key="4">
    <source>
        <dbReference type="ARBA" id="ARBA00023203"/>
    </source>
</evidence>
<dbReference type="Gene3D" id="1.10.418.10">
    <property type="entry name" value="Calponin-like domain"/>
    <property type="match status" value="1"/>
</dbReference>
<comment type="similarity">
    <text evidence="1 6">Belongs to the calponin family.</text>
</comment>
<evidence type="ECO:0000256" key="1">
    <source>
        <dbReference type="ARBA" id="ARBA00009631"/>
    </source>
</evidence>
<dbReference type="KEGG" id="tut:107370304"/>
<evidence type="ECO:0000259" key="7">
    <source>
        <dbReference type="PROSITE" id="PS50021"/>
    </source>
</evidence>
<dbReference type="EMBL" id="CAEY01001179">
    <property type="status" value="NOT_ANNOTATED_CDS"/>
    <property type="molecule type" value="Genomic_DNA"/>
</dbReference>
<dbReference type="InterPro" id="IPR000557">
    <property type="entry name" value="Calponin_repeat"/>
</dbReference>
<dbReference type="PRINTS" id="PR00888">
    <property type="entry name" value="SM22CALPONIN"/>
</dbReference>
<name>T1L4Y7_TETUR</name>
<dbReference type="InterPro" id="IPR001997">
    <property type="entry name" value="Calponin/LIMCH1"/>
</dbReference>
<dbReference type="PROSITE" id="PS01052">
    <property type="entry name" value="CALPONIN_1"/>
    <property type="match status" value="1"/>
</dbReference>
<dbReference type="GO" id="GO:0015629">
    <property type="term" value="C:actin cytoskeleton"/>
    <property type="evidence" value="ECO:0007669"/>
    <property type="project" value="TreeGrafter"/>
</dbReference>
<proteinExistence type="inferred from homology"/>
<dbReference type="PANTHER" id="PTHR47385">
    <property type="entry name" value="CALPONIN"/>
    <property type="match status" value="1"/>
</dbReference>